<evidence type="ECO:0000256" key="16">
    <source>
        <dbReference type="ARBA" id="ARBA00023170"/>
    </source>
</evidence>
<dbReference type="Proteomes" id="UP001417504">
    <property type="component" value="Unassembled WGS sequence"/>
</dbReference>
<keyword evidence="14 21" id="KW-1133">Transmembrane helix</keyword>
<evidence type="ECO:0000313" key="24">
    <source>
        <dbReference type="EMBL" id="KAK9116754.1"/>
    </source>
</evidence>
<feature type="chain" id="PRO_5042951527" description="non-specific serine/threonine protein kinase" evidence="22">
    <location>
        <begin position="26"/>
        <end position="852"/>
    </location>
</feature>
<feature type="transmembrane region" description="Helical" evidence="21">
    <location>
        <begin position="500"/>
        <end position="519"/>
    </location>
</feature>
<keyword evidence="9 22" id="KW-0732">Signal</keyword>
<evidence type="ECO:0000256" key="12">
    <source>
        <dbReference type="ARBA" id="ARBA00022777"/>
    </source>
</evidence>
<dbReference type="FunFam" id="3.30.200.20:FF:000309">
    <property type="entry name" value="Leucine-rich repeat receptor protein kinase MSP1"/>
    <property type="match status" value="1"/>
</dbReference>
<dbReference type="PROSITE" id="PS00107">
    <property type="entry name" value="PROTEIN_KINASE_ATP"/>
    <property type="match status" value="1"/>
</dbReference>
<feature type="domain" description="Protein kinase" evidence="23">
    <location>
        <begin position="560"/>
        <end position="840"/>
    </location>
</feature>
<keyword evidence="6" id="KW-0433">Leucine-rich repeat</keyword>
<feature type="binding site" evidence="20">
    <location>
        <position position="588"/>
    </location>
    <ligand>
        <name>ATP</name>
        <dbReference type="ChEBI" id="CHEBI:30616"/>
    </ligand>
</feature>
<comment type="catalytic activity">
    <reaction evidence="18">
        <text>L-threonyl-[protein] + ATP = O-phospho-L-threonyl-[protein] + ADP + H(+)</text>
        <dbReference type="Rhea" id="RHEA:46608"/>
        <dbReference type="Rhea" id="RHEA-COMP:11060"/>
        <dbReference type="Rhea" id="RHEA-COMP:11605"/>
        <dbReference type="ChEBI" id="CHEBI:15378"/>
        <dbReference type="ChEBI" id="CHEBI:30013"/>
        <dbReference type="ChEBI" id="CHEBI:30616"/>
        <dbReference type="ChEBI" id="CHEBI:61977"/>
        <dbReference type="ChEBI" id="CHEBI:456216"/>
        <dbReference type="EC" id="2.7.11.1"/>
    </reaction>
</comment>
<keyword evidence="5" id="KW-0597">Phosphoprotein</keyword>
<evidence type="ECO:0000256" key="21">
    <source>
        <dbReference type="SAM" id="Phobius"/>
    </source>
</evidence>
<evidence type="ECO:0000256" key="3">
    <source>
        <dbReference type="ARBA" id="ARBA00012513"/>
    </source>
</evidence>
<dbReference type="EC" id="2.7.11.1" evidence="3"/>
<evidence type="ECO:0000256" key="1">
    <source>
        <dbReference type="ARBA" id="ARBA00004236"/>
    </source>
</evidence>
<dbReference type="GO" id="GO:0005886">
    <property type="term" value="C:plasma membrane"/>
    <property type="evidence" value="ECO:0007669"/>
    <property type="project" value="UniProtKB-SubCell"/>
</dbReference>
<dbReference type="InterPro" id="IPR017441">
    <property type="entry name" value="Protein_kinase_ATP_BS"/>
</dbReference>
<dbReference type="SUPFAM" id="SSF56112">
    <property type="entry name" value="Protein kinase-like (PK-like)"/>
    <property type="match status" value="1"/>
</dbReference>
<evidence type="ECO:0000256" key="10">
    <source>
        <dbReference type="ARBA" id="ARBA00022737"/>
    </source>
</evidence>
<feature type="signal peptide" evidence="22">
    <location>
        <begin position="1"/>
        <end position="25"/>
    </location>
</feature>
<keyword evidence="10" id="KW-0677">Repeat</keyword>
<dbReference type="PROSITE" id="PS50011">
    <property type="entry name" value="PROTEIN_KINASE_DOM"/>
    <property type="match status" value="1"/>
</dbReference>
<comment type="caution">
    <text evidence="24">The sequence shown here is derived from an EMBL/GenBank/DDBJ whole genome shotgun (WGS) entry which is preliminary data.</text>
</comment>
<proteinExistence type="predicted"/>
<dbReference type="CDD" id="cd14066">
    <property type="entry name" value="STKc_IRAK"/>
    <property type="match status" value="1"/>
</dbReference>
<dbReference type="PRINTS" id="PR00019">
    <property type="entry name" value="LEURICHRPT"/>
</dbReference>
<evidence type="ECO:0000256" key="5">
    <source>
        <dbReference type="ARBA" id="ARBA00022553"/>
    </source>
</evidence>
<name>A0AAP0NSS1_9MAGN</name>
<dbReference type="PROSITE" id="PS00109">
    <property type="entry name" value="PROTEIN_KINASE_TYR"/>
    <property type="match status" value="1"/>
</dbReference>
<dbReference type="PANTHER" id="PTHR48053:SF126">
    <property type="entry name" value="MDIS1-INTERACTING RECEPTOR LIKE KINASE 2-LIKE ISOFORM X1"/>
    <property type="match status" value="1"/>
</dbReference>
<dbReference type="AlphaFoldDB" id="A0AAP0NSS1"/>
<keyword evidence="7" id="KW-0808">Transferase</keyword>
<dbReference type="FunFam" id="1.10.510.10:FF:000445">
    <property type="entry name" value="MDIS1-interacting receptor like kinase 2"/>
    <property type="match status" value="1"/>
</dbReference>
<evidence type="ECO:0000256" key="2">
    <source>
        <dbReference type="ARBA" id="ARBA00004479"/>
    </source>
</evidence>
<evidence type="ECO:0000256" key="15">
    <source>
        <dbReference type="ARBA" id="ARBA00023136"/>
    </source>
</evidence>
<accession>A0AAP0NSS1</accession>
<evidence type="ECO:0000256" key="18">
    <source>
        <dbReference type="ARBA" id="ARBA00047899"/>
    </source>
</evidence>
<evidence type="ECO:0000259" key="23">
    <source>
        <dbReference type="PROSITE" id="PS50011"/>
    </source>
</evidence>
<dbReference type="FunFam" id="3.80.10.10:FF:000400">
    <property type="entry name" value="Nuclear pore complex protein NUP107"/>
    <property type="match status" value="1"/>
</dbReference>
<keyword evidence="12" id="KW-0418">Kinase</keyword>
<dbReference type="SUPFAM" id="SSF52058">
    <property type="entry name" value="L domain-like"/>
    <property type="match status" value="2"/>
</dbReference>
<keyword evidence="17" id="KW-0325">Glycoprotein</keyword>
<evidence type="ECO:0000256" key="20">
    <source>
        <dbReference type="PROSITE-ProRule" id="PRU10141"/>
    </source>
</evidence>
<evidence type="ECO:0000256" key="13">
    <source>
        <dbReference type="ARBA" id="ARBA00022840"/>
    </source>
</evidence>
<dbReference type="SMART" id="SM00369">
    <property type="entry name" value="LRR_TYP"/>
    <property type="match status" value="7"/>
</dbReference>
<dbReference type="Gene3D" id="3.30.200.20">
    <property type="entry name" value="Phosphorylase Kinase, domain 1"/>
    <property type="match status" value="1"/>
</dbReference>
<evidence type="ECO:0000256" key="19">
    <source>
        <dbReference type="ARBA" id="ARBA00048679"/>
    </source>
</evidence>
<dbReference type="InterPro" id="IPR051716">
    <property type="entry name" value="Plant_RL_S/T_kinase"/>
</dbReference>
<keyword evidence="15 21" id="KW-0472">Membrane</keyword>
<dbReference type="InterPro" id="IPR000719">
    <property type="entry name" value="Prot_kinase_dom"/>
</dbReference>
<dbReference type="GO" id="GO:0005524">
    <property type="term" value="F:ATP binding"/>
    <property type="evidence" value="ECO:0007669"/>
    <property type="project" value="UniProtKB-UniRule"/>
</dbReference>
<dbReference type="Gene3D" id="3.80.10.10">
    <property type="entry name" value="Ribonuclease Inhibitor"/>
    <property type="match status" value="4"/>
</dbReference>
<keyword evidence="4" id="KW-0723">Serine/threonine-protein kinase</keyword>
<keyword evidence="25" id="KW-1185">Reference proteome</keyword>
<dbReference type="Pfam" id="PF23598">
    <property type="entry name" value="LRR_14"/>
    <property type="match status" value="2"/>
</dbReference>
<dbReference type="InterPro" id="IPR032675">
    <property type="entry name" value="LRR_dom_sf"/>
</dbReference>
<sequence>MESSPSIVLFLVTLVVAVNNSLVHALRSTAVAEASTHNNQVDALLAWKRSLTYDSDPLVSWNYNTLSNNTPCVWKGITCNRMGRVVRIELQSLGLVRGNIEKFNFSSFPDLVHFALIGNSLYGSIPPHIGNLLKLTLLDLSYNDLSGAIPSQIGQLKSLAFLDVSYNSLDGSVPSTIGNLRNLISLNLSNNQINGFIPKELGQLTKLQECVVNSNRLVGFLPQSIGQLKSLFRLQLFANKLTGPIPTTICSMHNLSQLHLQNNQIIGSLPEELGQLSQLQELDLSFNRLIGSIPQSIGQLKSLSLLHLFANKLSGPIPTTVGNIVNLSQLYLQDNTINGAIPKELGQLNQLKKLDLSFNQLVGVLPQSIGLLKSLVSLDLSANKITGSIPITIGAMSNLTRLYIQNNQISGSIPNELGQLTQLELLNLSTNQLKGDPTKLFCSMNKLLFVELSQNNIKSHLVANGNLPNPPRKIHGGKCVEAQINQSSKFEFHKKYIACIVPPTTILAFVLFGVVFYVLQRNTRKAQTKGGLTKNGNLFSIWNYDGLIAYEDIIHATEDFHIKYCIGVGGYGSVYKALLPSGEVVALKKFHGWERENLVFERSFANEIQVLTEIRHRNIVKLYGFCCHAKCAFLVYEYLENGSLFVLLAEDVEAMALDWKKRINIIKGIACALSYLHHDCNHPIIHRDISSNNILLDSEYEAHVADFGTARVLDPDSSNQTILAGTYGYIAPELAYTMIVTEKCDVYSFGVVALEVIMGKHPRDLISSLSSTDYRNIMLKDVIDQRLSLPIEDEQVAKRVALIMALAISCTRSNPRSRPTMKQVYEELIAPKKVFQDPFYQISLGQLADLNI</sequence>
<dbReference type="InterPro" id="IPR008266">
    <property type="entry name" value="Tyr_kinase_AS"/>
</dbReference>
<evidence type="ECO:0000313" key="25">
    <source>
        <dbReference type="Proteomes" id="UP001417504"/>
    </source>
</evidence>
<keyword evidence="16" id="KW-0675">Receptor</keyword>
<dbReference type="GO" id="GO:0099402">
    <property type="term" value="P:plant organ development"/>
    <property type="evidence" value="ECO:0007669"/>
    <property type="project" value="UniProtKB-ARBA"/>
</dbReference>
<evidence type="ECO:0000256" key="17">
    <source>
        <dbReference type="ARBA" id="ARBA00023180"/>
    </source>
</evidence>
<dbReference type="Pfam" id="PF00069">
    <property type="entry name" value="Pkinase"/>
    <property type="match status" value="1"/>
</dbReference>
<dbReference type="InterPro" id="IPR055414">
    <property type="entry name" value="LRR_R13L4/SHOC2-like"/>
</dbReference>
<dbReference type="GO" id="GO:0004674">
    <property type="term" value="F:protein serine/threonine kinase activity"/>
    <property type="evidence" value="ECO:0007669"/>
    <property type="project" value="UniProtKB-KW"/>
</dbReference>
<evidence type="ECO:0000256" key="4">
    <source>
        <dbReference type="ARBA" id="ARBA00022527"/>
    </source>
</evidence>
<dbReference type="PANTHER" id="PTHR48053">
    <property type="entry name" value="LEUCINE RICH REPEAT FAMILY PROTEIN, EXPRESSED"/>
    <property type="match status" value="1"/>
</dbReference>
<dbReference type="InterPro" id="IPR013210">
    <property type="entry name" value="LRR_N_plant-typ"/>
</dbReference>
<evidence type="ECO:0000256" key="14">
    <source>
        <dbReference type="ARBA" id="ARBA00022989"/>
    </source>
</evidence>
<dbReference type="SMART" id="SM00365">
    <property type="entry name" value="LRR_SD22"/>
    <property type="match status" value="5"/>
</dbReference>
<dbReference type="InterPro" id="IPR003591">
    <property type="entry name" value="Leu-rich_rpt_typical-subtyp"/>
</dbReference>
<evidence type="ECO:0000256" key="11">
    <source>
        <dbReference type="ARBA" id="ARBA00022741"/>
    </source>
</evidence>
<gene>
    <name evidence="24" type="ORF">Sjap_015701</name>
</gene>
<evidence type="ECO:0000256" key="6">
    <source>
        <dbReference type="ARBA" id="ARBA00022614"/>
    </source>
</evidence>
<evidence type="ECO:0000256" key="8">
    <source>
        <dbReference type="ARBA" id="ARBA00022692"/>
    </source>
</evidence>
<dbReference type="Pfam" id="PF13855">
    <property type="entry name" value="LRR_8"/>
    <property type="match status" value="1"/>
</dbReference>
<keyword evidence="8 21" id="KW-0812">Transmembrane</keyword>
<dbReference type="Gene3D" id="1.10.510.10">
    <property type="entry name" value="Transferase(Phosphotransferase) domain 1"/>
    <property type="match status" value="1"/>
</dbReference>
<dbReference type="Pfam" id="PF08263">
    <property type="entry name" value="LRRNT_2"/>
    <property type="match status" value="1"/>
</dbReference>
<evidence type="ECO:0000256" key="9">
    <source>
        <dbReference type="ARBA" id="ARBA00022729"/>
    </source>
</evidence>
<dbReference type="GO" id="GO:0009653">
    <property type="term" value="P:anatomical structure morphogenesis"/>
    <property type="evidence" value="ECO:0007669"/>
    <property type="project" value="UniProtKB-ARBA"/>
</dbReference>
<evidence type="ECO:0000256" key="22">
    <source>
        <dbReference type="SAM" id="SignalP"/>
    </source>
</evidence>
<keyword evidence="11 20" id="KW-0547">Nucleotide-binding</keyword>
<reference evidence="24 25" key="1">
    <citation type="submission" date="2024-01" db="EMBL/GenBank/DDBJ databases">
        <title>Genome assemblies of Stephania.</title>
        <authorList>
            <person name="Yang L."/>
        </authorList>
    </citation>
    <scope>NUCLEOTIDE SEQUENCE [LARGE SCALE GENOMIC DNA]</scope>
    <source>
        <strain evidence="24">QJT</strain>
        <tissue evidence="24">Leaf</tissue>
    </source>
</reference>
<evidence type="ECO:0000256" key="7">
    <source>
        <dbReference type="ARBA" id="ARBA00022679"/>
    </source>
</evidence>
<dbReference type="EMBL" id="JBBNAE010000006">
    <property type="protein sequence ID" value="KAK9116754.1"/>
    <property type="molecule type" value="Genomic_DNA"/>
</dbReference>
<dbReference type="InterPro" id="IPR001611">
    <property type="entry name" value="Leu-rich_rpt"/>
</dbReference>
<protein>
    <recommendedName>
        <fullName evidence="3">non-specific serine/threonine protein kinase</fullName>
        <ecNumber evidence="3">2.7.11.1</ecNumber>
    </recommendedName>
</protein>
<comment type="subcellular location">
    <subcellularLocation>
        <location evidence="1">Cell membrane</location>
    </subcellularLocation>
    <subcellularLocation>
        <location evidence="2">Membrane</location>
        <topology evidence="2">Single-pass type I membrane protein</topology>
    </subcellularLocation>
</comment>
<keyword evidence="13 20" id="KW-0067">ATP-binding</keyword>
<dbReference type="InterPro" id="IPR011009">
    <property type="entry name" value="Kinase-like_dom_sf"/>
</dbReference>
<dbReference type="FunFam" id="3.80.10.10:FF:000095">
    <property type="entry name" value="LRR receptor-like serine/threonine-protein kinase GSO1"/>
    <property type="match status" value="1"/>
</dbReference>
<organism evidence="24 25">
    <name type="scientific">Stephania japonica</name>
    <dbReference type="NCBI Taxonomy" id="461633"/>
    <lineage>
        <taxon>Eukaryota</taxon>
        <taxon>Viridiplantae</taxon>
        <taxon>Streptophyta</taxon>
        <taxon>Embryophyta</taxon>
        <taxon>Tracheophyta</taxon>
        <taxon>Spermatophyta</taxon>
        <taxon>Magnoliopsida</taxon>
        <taxon>Ranunculales</taxon>
        <taxon>Menispermaceae</taxon>
        <taxon>Menispermoideae</taxon>
        <taxon>Cissampelideae</taxon>
        <taxon>Stephania</taxon>
    </lineage>
</organism>
<comment type="catalytic activity">
    <reaction evidence="19">
        <text>L-seryl-[protein] + ATP = O-phospho-L-seryl-[protein] + ADP + H(+)</text>
        <dbReference type="Rhea" id="RHEA:17989"/>
        <dbReference type="Rhea" id="RHEA-COMP:9863"/>
        <dbReference type="Rhea" id="RHEA-COMP:11604"/>
        <dbReference type="ChEBI" id="CHEBI:15378"/>
        <dbReference type="ChEBI" id="CHEBI:29999"/>
        <dbReference type="ChEBI" id="CHEBI:30616"/>
        <dbReference type="ChEBI" id="CHEBI:83421"/>
        <dbReference type="ChEBI" id="CHEBI:456216"/>
        <dbReference type="EC" id="2.7.11.1"/>
    </reaction>
</comment>